<dbReference type="RefSeq" id="WP_344625764.1">
    <property type="nucleotide sequence ID" value="NZ_BAAALD010000051.1"/>
</dbReference>
<sequence length="55" mass="5105">MHRTRCAPAAVRGNPAAPVTVAPVTAAPVTAAGYGGGGSGAAATAGRPLPPVGAR</sequence>
<dbReference type="EMBL" id="BAAALD010000051">
    <property type="protein sequence ID" value="GAA1100036.1"/>
    <property type="molecule type" value="Genomic_DNA"/>
</dbReference>
<dbReference type="Proteomes" id="UP001499987">
    <property type="component" value="Unassembled WGS sequence"/>
</dbReference>
<reference evidence="2 3" key="1">
    <citation type="journal article" date="2019" name="Int. J. Syst. Evol. Microbiol.">
        <title>The Global Catalogue of Microorganisms (GCM) 10K type strain sequencing project: providing services to taxonomists for standard genome sequencing and annotation.</title>
        <authorList>
            <consortium name="The Broad Institute Genomics Platform"/>
            <consortium name="The Broad Institute Genome Sequencing Center for Infectious Disease"/>
            <person name="Wu L."/>
            <person name="Ma J."/>
        </authorList>
    </citation>
    <scope>NUCLEOTIDE SEQUENCE [LARGE SCALE GENOMIC DNA]</scope>
    <source>
        <strain evidence="2 3">JCM 13002</strain>
    </source>
</reference>
<comment type="caution">
    <text evidence="2">The sequence shown here is derived from an EMBL/GenBank/DDBJ whole genome shotgun (WGS) entry which is preliminary data.</text>
</comment>
<organism evidence="2 3">
    <name type="scientific">Kitasatospora arboriphila</name>
    <dbReference type="NCBI Taxonomy" id="258052"/>
    <lineage>
        <taxon>Bacteria</taxon>
        <taxon>Bacillati</taxon>
        <taxon>Actinomycetota</taxon>
        <taxon>Actinomycetes</taxon>
        <taxon>Kitasatosporales</taxon>
        <taxon>Streptomycetaceae</taxon>
        <taxon>Kitasatospora</taxon>
    </lineage>
</organism>
<evidence type="ECO:0000313" key="2">
    <source>
        <dbReference type="EMBL" id="GAA1100036.1"/>
    </source>
</evidence>
<evidence type="ECO:0000256" key="1">
    <source>
        <dbReference type="SAM" id="MobiDB-lite"/>
    </source>
</evidence>
<feature type="region of interest" description="Disordered" evidence="1">
    <location>
        <begin position="33"/>
        <end position="55"/>
    </location>
</feature>
<accession>A0ABN1TRY4</accession>
<protein>
    <submittedName>
        <fullName evidence="2">Uncharacterized protein</fullName>
    </submittedName>
</protein>
<evidence type="ECO:0000313" key="3">
    <source>
        <dbReference type="Proteomes" id="UP001499987"/>
    </source>
</evidence>
<gene>
    <name evidence="2" type="ORF">GCM10009663_48400</name>
</gene>
<proteinExistence type="predicted"/>
<keyword evidence="3" id="KW-1185">Reference proteome</keyword>
<name>A0ABN1TRY4_9ACTN</name>